<dbReference type="EMBL" id="GBRH01184519">
    <property type="protein sequence ID" value="JAE13377.1"/>
    <property type="molecule type" value="Transcribed_RNA"/>
</dbReference>
<sequence length="20" mass="2466">MLLCCSISWRTWGWRGTRRP</sequence>
<reference evidence="1" key="2">
    <citation type="journal article" date="2015" name="Data Brief">
        <title>Shoot transcriptome of the giant reed, Arundo donax.</title>
        <authorList>
            <person name="Barrero R.A."/>
            <person name="Guerrero F.D."/>
            <person name="Moolhuijzen P."/>
            <person name="Goolsby J.A."/>
            <person name="Tidwell J."/>
            <person name="Bellgard S.E."/>
            <person name="Bellgard M.I."/>
        </authorList>
    </citation>
    <scope>NUCLEOTIDE SEQUENCE</scope>
    <source>
        <tissue evidence="1">Shoot tissue taken approximately 20 cm above the soil surface</tissue>
    </source>
</reference>
<accession>A0A0A9FLZ7</accession>
<organism evidence="1">
    <name type="scientific">Arundo donax</name>
    <name type="common">Giant reed</name>
    <name type="synonym">Donax arundinaceus</name>
    <dbReference type="NCBI Taxonomy" id="35708"/>
    <lineage>
        <taxon>Eukaryota</taxon>
        <taxon>Viridiplantae</taxon>
        <taxon>Streptophyta</taxon>
        <taxon>Embryophyta</taxon>
        <taxon>Tracheophyta</taxon>
        <taxon>Spermatophyta</taxon>
        <taxon>Magnoliopsida</taxon>
        <taxon>Liliopsida</taxon>
        <taxon>Poales</taxon>
        <taxon>Poaceae</taxon>
        <taxon>PACMAD clade</taxon>
        <taxon>Arundinoideae</taxon>
        <taxon>Arundineae</taxon>
        <taxon>Arundo</taxon>
    </lineage>
</organism>
<reference evidence="1" key="1">
    <citation type="submission" date="2014-09" db="EMBL/GenBank/DDBJ databases">
        <authorList>
            <person name="Magalhaes I.L.F."/>
            <person name="Oliveira U."/>
            <person name="Santos F.R."/>
            <person name="Vidigal T.H.D.A."/>
            <person name="Brescovit A.D."/>
            <person name="Santos A.J."/>
        </authorList>
    </citation>
    <scope>NUCLEOTIDE SEQUENCE</scope>
    <source>
        <tissue evidence="1">Shoot tissue taken approximately 20 cm above the soil surface</tissue>
    </source>
</reference>
<proteinExistence type="predicted"/>
<evidence type="ECO:0000313" key="1">
    <source>
        <dbReference type="EMBL" id="JAE13377.1"/>
    </source>
</evidence>
<protein>
    <submittedName>
        <fullName evidence="1">Uncharacterized protein</fullName>
    </submittedName>
</protein>
<dbReference type="AlphaFoldDB" id="A0A0A9FLZ7"/>
<name>A0A0A9FLZ7_ARUDO</name>